<evidence type="ECO:0000313" key="2">
    <source>
        <dbReference type="Proteomes" id="UP000184278"/>
    </source>
</evidence>
<protein>
    <submittedName>
        <fullName evidence="1">Uncharacterized protein</fullName>
    </submittedName>
</protein>
<keyword evidence="2" id="KW-1185">Reference proteome</keyword>
<gene>
    <name evidence="1" type="ORF">SAMN02745229_01972</name>
</gene>
<dbReference type="OrthoDB" id="9962784at2"/>
<sequence length="208" mass="23507">MMKKKLGAIVLATTMILSLVGCSKKNFDGNYTAELDFTDYFIASFEDEVGSSDYEWKGSFTMPYQLELSEGEYSLTVDSKATEENFRTFMSDNIEDYLYEVLETNEEDLQEAGFTSIWEVMGYSDKDTFIDEMVQEFDMEALEEDESGEYEIDGDVVTLKGVEIVDEDGEEGEGWPLTYEDGNLTGTLAGSDLGLDEDLEVVFVRDED</sequence>
<organism evidence="1 2">
    <name type="scientific">Butyrivibrio fibrisolvens DSM 3071</name>
    <dbReference type="NCBI Taxonomy" id="1121131"/>
    <lineage>
        <taxon>Bacteria</taxon>
        <taxon>Bacillati</taxon>
        <taxon>Bacillota</taxon>
        <taxon>Clostridia</taxon>
        <taxon>Lachnospirales</taxon>
        <taxon>Lachnospiraceae</taxon>
        <taxon>Butyrivibrio</taxon>
    </lineage>
</organism>
<dbReference type="PROSITE" id="PS51257">
    <property type="entry name" value="PROKAR_LIPOPROTEIN"/>
    <property type="match status" value="1"/>
</dbReference>
<dbReference type="Proteomes" id="UP000184278">
    <property type="component" value="Unassembled WGS sequence"/>
</dbReference>
<dbReference type="RefSeq" id="WP_073387378.1">
    <property type="nucleotide sequence ID" value="NZ_FQXK01000015.1"/>
</dbReference>
<accession>A0A1M5Z4F7</accession>
<name>A0A1M5Z4F7_BUTFI</name>
<dbReference type="GeneID" id="89508740"/>
<dbReference type="EMBL" id="FQXK01000015">
    <property type="protein sequence ID" value="SHI18773.1"/>
    <property type="molecule type" value="Genomic_DNA"/>
</dbReference>
<proteinExistence type="predicted"/>
<evidence type="ECO:0000313" key="1">
    <source>
        <dbReference type="EMBL" id="SHI18773.1"/>
    </source>
</evidence>
<dbReference type="AlphaFoldDB" id="A0A1M5Z4F7"/>
<reference evidence="2" key="1">
    <citation type="submission" date="2016-11" db="EMBL/GenBank/DDBJ databases">
        <authorList>
            <person name="Varghese N."/>
            <person name="Submissions S."/>
        </authorList>
    </citation>
    <scope>NUCLEOTIDE SEQUENCE [LARGE SCALE GENOMIC DNA]</scope>
    <source>
        <strain evidence="2">DSM 3071</strain>
    </source>
</reference>